<dbReference type="Proteomes" id="UP001174936">
    <property type="component" value="Unassembled WGS sequence"/>
</dbReference>
<evidence type="ECO:0000313" key="2">
    <source>
        <dbReference type="Proteomes" id="UP001174936"/>
    </source>
</evidence>
<keyword evidence="2" id="KW-1185">Reference proteome</keyword>
<evidence type="ECO:0000313" key="1">
    <source>
        <dbReference type="EMBL" id="KAK0645693.1"/>
    </source>
</evidence>
<comment type="caution">
    <text evidence="1">The sequence shown here is derived from an EMBL/GenBank/DDBJ whole genome shotgun (WGS) entry which is preliminary data.</text>
</comment>
<sequence>MASPEAPHVGYSVQLSSQHERLILELLPFKDAEQFHGWLNSIYVRGSWYEFSRDFLARNPLAPEPDKTKIAQQAKDAMNSRNYKYLMYHPDKETWTSDDHHVRFLVTVISDNILKGLWSESDWKKRNIEIARACYEVLSFLRATAGPELDAKPPQYDG</sequence>
<gene>
    <name evidence="1" type="ORF">B0T16DRAFT_428755</name>
</gene>
<dbReference type="EMBL" id="JAULSV010000004">
    <property type="protein sequence ID" value="KAK0645693.1"/>
    <property type="molecule type" value="Genomic_DNA"/>
</dbReference>
<name>A0AA39Y4B3_9PEZI</name>
<reference evidence="1" key="1">
    <citation type="submission" date="2023-06" db="EMBL/GenBank/DDBJ databases">
        <title>Genome-scale phylogeny and comparative genomics of the fungal order Sordariales.</title>
        <authorList>
            <consortium name="Lawrence Berkeley National Laboratory"/>
            <person name="Hensen N."/>
            <person name="Bonometti L."/>
            <person name="Westerberg I."/>
            <person name="Brannstrom I.O."/>
            <person name="Guillou S."/>
            <person name="Cros-Aarteil S."/>
            <person name="Calhoun S."/>
            <person name="Haridas S."/>
            <person name="Kuo A."/>
            <person name="Mondo S."/>
            <person name="Pangilinan J."/>
            <person name="Riley R."/>
            <person name="Labutti K."/>
            <person name="Andreopoulos B."/>
            <person name="Lipzen A."/>
            <person name="Chen C."/>
            <person name="Yanf M."/>
            <person name="Daum C."/>
            <person name="Ng V."/>
            <person name="Clum A."/>
            <person name="Steindorff A."/>
            <person name="Ohm R."/>
            <person name="Martin F."/>
            <person name="Silar P."/>
            <person name="Natvig D."/>
            <person name="Lalanne C."/>
            <person name="Gautier V."/>
            <person name="Ament-Velasquez S.L."/>
            <person name="Kruys A."/>
            <person name="Hutchinson M.I."/>
            <person name="Powell A.J."/>
            <person name="Barry K."/>
            <person name="Miller A.N."/>
            <person name="Grigoriev I.V."/>
            <person name="Debuchy R."/>
            <person name="Gladieux P."/>
            <person name="Thoren M.H."/>
            <person name="Johannesson H."/>
        </authorList>
    </citation>
    <scope>NUCLEOTIDE SEQUENCE</scope>
    <source>
        <strain evidence="1">SMH2532-1</strain>
    </source>
</reference>
<dbReference type="AlphaFoldDB" id="A0AA39Y4B3"/>
<protein>
    <submittedName>
        <fullName evidence="1">Uncharacterized protein</fullName>
    </submittedName>
</protein>
<accession>A0AA39Y4B3</accession>
<proteinExistence type="predicted"/>
<organism evidence="1 2">
    <name type="scientific">Cercophora newfieldiana</name>
    <dbReference type="NCBI Taxonomy" id="92897"/>
    <lineage>
        <taxon>Eukaryota</taxon>
        <taxon>Fungi</taxon>
        <taxon>Dikarya</taxon>
        <taxon>Ascomycota</taxon>
        <taxon>Pezizomycotina</taxon>
        <taxon>Sordariomycetes</taxon>
        <taxon>Sordariomycetidae</taxon>
        <taxon>Sordariales</taxon>
        <taxon>Lasiosphaeriaceae</taxon>
        <taxon>Cercophora</taxon>
    </lineage>
</organism>